<dbReference type="PANTHER" id="PTHR38790:SF4">
    <property type="entry name" value="2EXR DOMAIN-CONTAINING PROTEIN"/>
    <property type="match status" value="1"/>
</dbReference>
<feature type="domain" description="DUF7730" evidence="2">
    <location>
        <begin position="60"/>
        <end position="192"/>
    </location>
</feature>
<evidence type="ECO:0000313" key="3">
    <source>
        <dbReference type="EMBL" id="KAF2874969.1"/>
    </source>
</evidence>
<sequence>MARKKRPAHDPAHYSSLPKKTPSVRKRVRTRYHVKVPEDGLCSTENTPDYLLPVVERNARESPLLSLPAEIRNQIYQYAMGGSEINVTRARPTNHHPDWRKRSKCLFWHGRATHLEPFVRSSPEGVGTSFHFPETCRQVYAETVTLGYSTNLFIFGFEKHYPDTMRLWKSQASAQRQAITAIRPHYSHFSIYFDDRNCPDTLLKLLKPQFPGLEQISVPKDFMVDHHWRRHVSMFAMEPAKSYLRDKIMEEEGAGMEVVFEN</sequence>
<dbReference type="PANTHER" id="PTHR38790">
    <property type="entry name" value="2EXR DOMAIN-CONTAINING PROTEIN-RELATED"/>
    <property type="match status" value="1"/>
</dbReference>
<evidence type="ECO:0000313" key="4">
    <source>
        <dbReference type="Proteomes" id="UP000481861"/>
    </source>
</evidence>
<reference evidence="3 4" key="1">
    <citation type="submission" date="2020-01" db="EMBL/GenBank/DDBJ databases">
        <authorList>
            <consortium name="DOE Joint Genome Institute"/>
            <person name="Haridas S."/>
            <person name="Albert R."/>
            <person name="Binder M."/>
            <person name="Bloem J."/>
            <person name="Labutti K."/>
            <person name="Salamov A."/>
            <person name="Andreopoulos B."/>
            <person name="Baker S.E."/>
            <person name="Barry K."/>
            <person name="Bills G."/>
            <person name="Bluhm B.H."/>
            <person name="Cannon C."/>
            <person name="Castanera R."/>
            <person name="Culley D.E."/>
            <person name="Daum C."/>
            <person name="Ezra D."/>
            <person name="Gonzalez J.B."/>
            <person name="Henrissat B."/>
            <person name="Kuo A."/>
            <person name="Liang C."/>
            <person name="Lipzen A."/>
            <person name="Lutzoni F."/>
            <person name="Magnuson J."/>
            <person name="Mondo S."/>
            <person name="Nolan M."/>
            <person name="Ohm R."/>
            <person name="Pangilinan J."/>
            <person name="Park H.-J.H."/>
            <person name="Ramirez L."/>
            <person name="Alfaro M."/>
            <person name="Sun H."/>
            <person name="Tritt A."/>
            <person name="Yoshinaga Y."/>
            <person name="Zwiers L.-H.L."/>
            <person name="Turgeon B.G."/>
            <person name="Goodwin S.B."/>
            <person name="Spatafora J.W."/>
            <person name="Crous P.W."/>
            <person name="Grigoriev I.V."/>
        </authorList>
    </citation>
    <scope>NUCLEOTIDE SEQUENCE [LARGE SCALE GENOMIC DNA]</scope>
    <source>
        <strain evidence="3 4">CBS 611.86</strain>
    </source>
</reference>
<accession>A0A7C8IAU8</accession>
<dbReference type="Proteomes" id="UP000481861">
    <property type="component" value="Unassembled WGS sequence"/>
</dbReference>
<dbReference type="EMBL" id="JAADJZ010000005">
    <property type="protein sequence ID" value="KAF2874969.1"/>
    <property type="molecule type" value="Genomic_DNA"/>
</dbReference>
<feature type="region of interest" description="Disordered" evidence="1">
    <location>
        <begin position="1"/>
        <end position="26"/>
    </location>
</feature>
<gene>
    <name evidence="3" type="ORF">BDV95DRAFT_665622</name>
</gene>
<comment type="caution">
    <text evidence="3">The sequence shown here is derived from an EMBL/GenBank/DDBJ whole genome shotgun (WGS) entry which is preliminary data.</text>
</comment>
<evidence type="ECO:0000256" key="1">
    <source>
        <dbReference type="SAM" id="MobiDB-lite"/>
    </source>
</evidence>
<dbReference type="InterPro" id="IPR056632">
    <property type="entry name" value="DUF7730"/>
</dbReference>
<proteinExistence type="predicted"/>
<dbReference type="OrthoDB" id="3800605at2759"/>
<keyword evidence="4" id="KW-1185">Reference proteome</keyword>
<dbReference type="Pfam" id="PF24864">
    <property type="entry name" value="DUF7730"/>
    <property type="match status" value="1"/>
</dbReference>
<dbReference type="AlphaFoldDB" id="A0A7C8IAU8"/>
<protein>
    <recommendedName>
        <fullName evidence="2">DUF7730 domain-containing protein</fullName>
    </recommendedName>
</protein>
<evidence type="ECO:0000259" key="2">
    <source>
        <dbReference type="Pfam" id="PF24864"/>
    </source>
</evidence>
<name>A0A7C8IAU8_9PLEO</name>
<organism evidence="3 4">
    <name type="scientific">Massariosphaeria phaeospora</name>
    <dbReference type="NCBI Taxonomy" id="100035"/>
    <lineage>
        <taxon>Eukaryota</taxon>
        <taxon>Fungi</taxon>
        <taxon>Dikarya</taxon>
        <taxon>Ascomycota</taxon>
        <taxon>Pezizomycotina</taxon>
        <taxon>Dothideomycetes</taxon>
        <taxon>Pleosporomycetidae</taxon>
        <taxon>Pleosporales</taxon>
        <taxon>Pleosporales incertae sedis</taxon>
        <taxon>Massariosphaeria</taxon>
    </lineage>
</organism>